<reference evidence="2 3" key="1">
    <citation type="submission" date="2014-06" db="EMBL/GenBank/DDBJ databases">
        <title>Whole Genome Sequences of Three Symbiotic Endozoicomonas Bacteria.</title>
        <authorList>
            <person name="Neave M.J."/>
            <person name="Apprill A."/>
            <person name="Voolstra C.R."/>
        </authorList>
    </citation>
    <scope>NUCLEOTIDE SEQUENCE [LARGE SCALE GENOMIC DNA]</scope>
    <source>
        <strain evidence="2 3">DSM 25634</strain>
    </source>
</reference>
<dbReference type="EMBL" id="JOKH01000002">
    <property type="protein sequence ID" value="KEQ17979.1"/>
    <property type="molecule type" value="Genomic_DNA"/>
</dbReference>
<feature type="transmembrane region" description="Helical" evidence="1">
    <location>
        <begin position="137"/>
        <end position="159"/>
    </location>
</feature>
<feature type="transmembrane region" description="Helical" evidence="1">
    <location>
        <begin position="66"/>
        <end position="89"/>
    </location>
</feature>
<keyword evidence="3" id="KW-1185">Reference proteome</keyword>
<dbReference type="AlphaFoldDB" id="A0A081NHQ6"/>
<keyword evidence="1" id="KW-0812">Transmembrane</keyword>
<feature type="transmembrane region" description="Helical" evidence="1">
    <location>
        <begin position="37"/>
        <end position="54"/>
    </location>
</feature>
<evidence type="ECO:0000313" key="3">
    <source>
        <dbReference type="Proteomes" id="UP000028073"/>
    </source>
</evidence>
<feature type="transmembrane region" description="Helical" evidence="1">
    <location>
        <begin position="12"/>
        <end position="31"/>
    </location>
</feature>
<accession>A0A081NHQ6</accession>
<proteinExistence type="predicted"/>
<evidence type="ECO:0000256" key="1">
    <source>
        <dbReference type="SAM" id="Phobius"/>
    </source>
</evidence>
<comment type="caution">
    <text evidence="2">The sequence shown here is derived from an EMBL/GenBank/DDBJ whole genome shotgun (WGS) entry which is preliminary data.</text>
</comment>
<dbReference type="RefSeq" id="WP_034834985.1">
    <property type="nucleotide sequence ID" value="NZ_JOKH01000002.1"/>
</dbReference>
<organism evidence="2 3">
    <name type="scientific">Endozoicomonas numazuensis</name>
    <dbReference type="NCBI Taxonomy" id="1137799"/>
    <lineage>
        <taxon>Bacteria</taxon>
        <taxon>Pseudomonadati</taxon>
        <taxon>Pseudomonadota</taxon>
        <taxon>Gammaproteobacteria</taxon>
        <taxon>Oceanospirillales</taxon>
        <taxon>Endozoicomonadaceae</taxon>
        <taxon>Endozoicomonas</taxon>
    </lineage>
</organism>
<feature type="transmembrane region" description="Helical" evidence="1">
    <location>
        <begin position="180"/>
        <end position="200"/>
    </location>
</feature>
<name>A0A081NHQ6_9GAMM</name>
<evidence type="ECO:0000313" key="2">
    <source>
        <dbReference type="EMBL" id="KEQ17979.1"/>
    </source>
</evidence>
<protein>
    <submittedName>
        <fullName evidence="2">Uncharacterized protein</fullName>
    </submittedName>
</protein>
<feature type="transmembrane region" description="Helical" evidence="1">
    <location>
        <begin position="220"/>
        <end position="238"/>
    </location>
</feature>
<sequence length="254" mass="29521">MSDKRVLNRYYQVILFTVVMLAIFLSLKGFTVHSVSVVIYVLLCCVLCIAIAHLRSTGVLNYRERWLYYCVIGIPIFYYFFIIIFRASFYEMYLKYISSFRFAEEVVNTIIPAMAKTENDLISMELYRRIEEVRHNFVFVGLWTFLSSYMICSHSISLSTNQKKDIAQGKYSKAVIDHKMKFVIVIFSLGLLYGFNFSLVSSESCSIRCGGVEDSDSSFLTLYNLGSFFSFIVCTFLFKMHMLSEYSELLEKSE</sequence>
<dbReference type="Proteomes" id="UP000028073">
    <property type="component" value="Unassembled WGS sequence"/>
</dbReference>
<keyword evidence="1" id="KW-1133">Transmembrane helix</keyword>
<gene>
    <name evidence="2" type="ORF">GZ78_10225</name>
</gene>
<keyword evidence="1" id="KW-0472">Membrane</keyword>